<dbReference type="InterPro" id="IPR003660">
    <property type="entry name" value="HAMP_dom"/>
</dbReference>
<keyword evidence="2 4" id="KW-0807">Transducer</keyword>
<keyword evidence="10" id="KW-1185">Reference proteome</keyword>
<keyword evidence="5" id="KW-0175">Coiled coil</keyword>
<dbReference type="SMART" id="SM00283">
    <property type="entry name" value="MA"/>
    <property type="match status" value="1"/>
</dbReference>
<sequence>MSWFQNLAIGKKIAISFGVIALINLAFSGYLYHSLHNTIKSNELHLTDSTLPSMMLVNTIKYNMSSVRRAQITLLSSIDQAEIAEEMRWMNDHYQQIEQDLNHYERRIGSNQESNLFMPVKNLWREYLTQLGSFNDDILQNEMSKAQQDLQRSYTTFKKLEVAIDDLLKLNLTYVEENRDELTALIDNISQFSVASIVVLLSLMSVLTWLLTNLICRPLRAVVQQAHAIAEGNLAYQLNRGTIGDDELGELADACHQMQDNLRLMVEEIITGAIQLAHAVDEVSAVSEQTSQGMQIQQEEVMQIATAMAEMKSTVAEVARNTELASDASRDSHQHANLGSQQMHAVNHAIQQVNQEINHTEQRVLELESQAQQINMVVDVISNIADQTNLLALNAAIEAARAGEQGRGFAVVADEVRALAGKTQQSTGDIVNIIRSLQSCAEKARQATANSSQLINNCVEQSEHTQQAIELIRQQSSQIADMTIQIASACGEQDSVSEELSRNIERINDSAKQVAQGSANAAQSCVELNQLASQLQNTVQRFRLS</sequence>
<dbReference type="InterPro" id="IPR004089">
    <property type="entry name" value="MCPsignal_dom"/>
</dbReference>
<proteinExistence type="inferred from homology"/>
<feature type="domain" description="HAMP" evidence="8">
    <location>
        <begin position="213"/>
        <end position="267"/>
    </location>
</feature>
<comment type="subcellular location">
    <subcellularLocation>
        <location evidence="1">Membrane</location>
    </subcellularLocation>
</comment>
<keyword evidence="6" id="KW-1133">Transmembrane helix</keyword>
<dbReference type="PROSITE" id="PS50885">
    <property type="entry name" value="HAMP"/>
    <property type="match status" value="1"/>
</dbReference>
<dbReference type="InterPro" id="IPR024478">
    <property type="entry name" value="HlyB_4HB_MCP"/>
</dbReference>
<dbReference type="EMBL" id="JARBFT010000002">
    <property type="protein sequence ID" value="MDE1513868.1"/>
    <property type="molecule type" value="Genomic_DNA"/>
</dbReference>
<keyword evidence="6" id="KW-0472">Membrane</keyword>
<evidence type="ECO:0000313" key="9">
    <source>
        <dbReference type="EMBL" id="MDE1513868.1"/>
    </source>
</evidence>
<dbReference type="CDD" id="cd06225">
    <property type="entry name" value="HAMP"/>
    <property type="match status" value="1"/>
</dbReference>
<dbReference type="PANTHER" id="PTHR32089:SF120">
    <property type="entry name" value="METHYL-ACCEPTING CHEMOTAXIS PROTEIN TLPQ"/>
    <property type="match status" value="1"/>
</dbReference>
<evidence type="ECO:0000256" key="1">
    <source>
        <dbReference type="ARBA" id="ARBA00004370"/>
    </source>
</evidence>
<dbReference type="RefSeq" id="WP_274721613.1">
    <property type="nucleotide sequence ID" value="NZ_JARBFT010000002.1"/>
</dbReference>
<evidence type="ECO:0000256" key="4">
    <source>
        <dbReference type="PROSITE-ProRule" id="PRU00284"/>
    </source>
</evidence>
<dbReference type="PROSITE" id="PS50111">
    <property type="entry name" value="CHEMOTAXIS_TRANSDUC_2"/>
    <property type="match status" value="1"/>
</dbReference>
<protein>
    <submittedName>
        <fullName evidence="9">Methyl-accepting chemotaxis protein</fullName>
    </submittedName>
</protein>
<evidence type="ECO:0000256" key="2">
    <source>
        <dbReference type="ARBA" id="ARBA00023224"/>
    </source>
</evidence>
<dbReference type="InterPro" id="IPR004090">
    <property type="entry name" value="Chemotax_Me-accpt_rcpt"/>
</dbReference>
<reference evidence="9 10" key="1">
    <citation type="submission" date="2023-02" db="EMBL/GenBank/DDBJ databases">
        <title>Vibrio intestini sp. nov., a close relative of Vibrio cholerae isolated from the intestine of Healthy Culter dabryi.</title>
        <authorList>
            <person name="Wu N."/>
        </authorList>
    </citation>
    <scope>NUCLEOTIDE SEQUENCE [LARGE SCALE GENOMIC DNA]</scope>
    <source>
        <strain evidence="9 10">DSL-7</strain>
    </source>
</reference>
<accession>A0ABT5UZG4</accession>
<dbReference type="Pfam" id="PF00672">
    <property type="entry name" value="HAMP"/>
    <property type="match status" value="1"/>
</dbReference>
<dbReference type="SUPFAM" id="SSF58104">
    <property type="entry name" value="Methyl-accepting chemotaxis protein (MCP) signaling domain"/>
    <property type="match status" value="1"/>
</dbReference>
<dbReference type="Pfam" id="PF12729">
    <property type="entry name" value="4HB_MCP_1"/>
    <property type="match status" value="1"/>
</dbReference>
<name>A0ABT5UZG4_9VIBR</name>
<evidence type="ECO:0000259" key="7">
    <source>
        <dbReference type="PROSITE" id="PS50111"/>
    </source>
</evidence>
<gene>
    <name evidence="9" type="ORF">PUN32_02430</name>
</gene>
<evidence type="ECO:0000256" key="5">
    <source>
        <dbReference type="SAM" id="Coils"/>
    </source>
</evidence>
<evidence type="ECO:0000259" key="8">
    <source>
        <dbReference type="PROSITE" id="PS50885"/>
    </source>
</evidence>
<dbReference type="PRINTS" id="PR00260">
    <property type="entry name" value="CHEMTRNSDUCR"/>
</dbReference>
<feature type="transmembrane region" description="Helical" evidence="6">
    <location>
        <begin position="13"/>
        <end position="32"/>
    </location>
</feature>
<evidence type="ECO:0000256" key="3">
    <source>
        <dbReference type="ARBA" id="ARBA00029447"/>
    </source>
</evidence>
<dbReference type="SMART" id="SM00304">
    <property type="entry name" value="HAMP"/>
    <property type="match status" value="1"/>
</dbReference>
<feature type="coiled-coil region" evidence="5">
    <location>
        <begin position="343"/>
        <end position="370"/>
    </location>
</feature>
<comment type="caution">
    <text evidence="9">The sequence shown here is derived from an EMBL/GenBank/DDBJ whole genome shotgun (WGS) entry which is preliminary data.</text>
</comment>
<keyword evidence="6" id="KW-0812">Transmembrane</keyword>
<evidence type="ECO:0000313" key="10">
    <source>
        <dbReference type="Proteomes" id="UP001216189"/>
    </source>
</evidence>
<dbReference type="Proteomes" id="UP001216189">
    <property type="component" value="Unassembled WGS sequence"/>
</dbReference>
<feature type="domain" description="Methyl-accepting transducer" evidence="7">
    <location>
        <begin position="272"/>
        <end position="508"/>
    </location>
</feature>
<dbReference type="Pfam" id="PF00015">
    <property type="entry name" value="MCPsignal"/>
    <property type="match status" value="1"/>
</dbReference>
<dbReference type="CDD" id="cd11386">
    <property type="entry name" value="MCP_signal"/>
    <property type="match status" value="1"/>
</dbReference>
<feature type="transmembrane region" description="Helical" evidence="6">
    <location>
        <begin position="192"/>
        <end position="211"/>
    </location>
</feature>
<comment type="similarity">
    <text evidence="3">Belongs to the methyl-accepting chemotaxis (MCP) protein family.</text>
</comment>
<organism evidence="9 10">
    <name type="scientific">Vibrio chanodichtyis</name>
    <dbReference type="NCBI Taxonomy" id="3027932"/>
    <lineage>
        <taxon>Bacteria</taxon>
        <taxon>Pseudomonadati</taxon>
        <taxon>Pseudomonadota</taxon>
        <taxon>Gammaproteobacteria</taxon>
        <taxon>Vibrionales</taxon>
        <taxon>Vibrionaceae</taxon>
        <taxon>Vibrio</taxon>
    </lineage>
</organism>
<evidence type="ECO:0000256" key="6">
    <source>
        <dbReference type="SAM" id="Phobius"/>
    </source>
</evidence>
<dbReference type="PANTHER" id="PTHR32089">
    <property type="entry name" value="METHYL-ACCEPTING CHEMOTAXIS PROTEIN MCPB"/>
    <property type="match status" value="1"/>
</dbReference>
<dbReference type="Gene3D" id="1.10.287.950">
    <property type="entry name" value="Methyl-accepting chemotaxis protein"/>
    <property type="match status" value="1"/>
</dbReference>